<organism evidence="4 5">
    <name type="scientific">Nesterenkonia aethiopica</name>
    <dbReference type="NCBI Taxonomy" id="269144"/>
    <lineage>
        <taxon>Bacteria</taxon>
        <taxon>Bacillati</taxon>
        <taxon>Actinomycetota</taxon>
        <taxon>Actinomycetes</taxon>
        <taxon>Micrococcales</taxon>
        <taxon>Micrococcaceae</taxon>
        <taxon>Nesterenkonia</taxon>
    </lineage>
</organism>
<evidence type="ECO:0000256" key="3">
    <source>
        <dbReference type="SAM" id="MobiDB-lite"/>
    </source>
</evidence>
<keyword evidence="2" id="KW-0560">Oxidoreductase</keyword>
<reference evidence="5" key="1">
    <citation type="journal article" date="2019" name="Int. J. Syst. Evol. Microbiol.">
        <title>The Global Catalogue of Microorganisms (GCM) 10K type strain sequencing project: providing services to taxonomists for standard genome sequencing and annotation.</title>
        <authorList>
            <consortium name="The Broad Institute Genomics Platform"/>
            <consortium name="The Broad Institute Genome Sequencing Center for Infectious Disease"/>
            <person name="Wu L."/>
            <person name="Ma J."/>
        </authorList>
    </citation>
    <scope>NUCLEOTIDE SEQUENCE [LARGE SCALE GENOMIC DNA]</scope>
    <source>
        <strain evidence="5">JCM 14309</strain>
    </source>
</reference>
<proteinExistence type="inferred from homology"/>
<comment type="caution">
    <text evidence="4">The sequence shown here is derived from an EMBL/GenBank/DDBJ whole genome shotgun (WGS) entry which is preliminary data.</text>
</comment>
<dbReference type="PANTHER" id="PTHR43008">
    <property type="entry name" value="BENZIL REDUCTASE"/>
    <property type="match status" value="1"/>
</dbReference>
<dbReference type="EMBL" id="BAAAVT010000020">
    <property type="protein sequence ID" value="GAA3073804.1"/>
    <property type="molecule type" value="Genomic_DNA"/>
</dbReference>
<evidence type="ECO:0000256" key="1">
    <source>
        <dbReference type="ARBA" id="ARBA00006484"/>
    </source>
</evidence>
<gene>
    <name evidence="4" type="ORF">GCM10010529_27160</name>
</gene>
<protein>
    <submittedName>
        <fullName evidence="4">SDR family NAD(P)-dependent oxidoreductase</fullName>
    </submittedName>
</protein>
<evidence type="ECO:0000313" key="5">
    <source>
        <dbReference type="Proteomes" id="UP001500236"/>
    </source>
</evidence>
<dbReference type="PANTHER" id="PTHR43008:SF4">
    <property type="entry name" value="CHAIN DEHYDROGENASE, PUTATIVE (AFU_ORTHOLOGUE AFUA_4G08710)-RELATED"/>
    <property type="match status" value="1"/>
</dbReference>
<accession>A0ABP6M4S4</accession>
<evidence type="ECO:0000313" key="4">
    <source>
        <dbReference type="EMBL" id="GAA3073804.1"/>
    </source>
</evidence>
<dbReference type="InterPro" id="IPR002347">
    <property type="entry name" value="SDR_fam"/>
</dbReference>
<dbReference type="InterPro" id="IPR036291">
    <property type="entry name" value="NAD(P)-bd_dom_sf"/>
</dbReference>
<dbReference type="RefSeq" id="WP_344683290.1">
    <property type="nucleotide sequence ID" value="NZ_BAAAVT010000020.1"/>
</dbReference>
<dbReference type="Gene3D" id="3.40.50.720">
    <property type="entry name" value="NAD(P)-binding Rossmann-like Domain"/>
    <property type="match status" value="1"/>
</dbReference>
<dbReference type="Pfam" id="PF00106">
    <property type="entry name" value="adh_short"/>
    <property type="match status" value="1"/>
</dbReference>
<feature type="region of interest" description="Disordered" evidence="3">
    <location>
        <begin position="162"/>
        <end position="186"/>
    </location>
</feature>
<keyword evidence="5" id="KW-1185">Reference proteome</keyword>
<name>A0ABP6M4S4_9MICC</name>
<dbReference type="SUPFAM" id="SSF51735">
    <property type="entry name" value="NAD(P)-binding Rossmann-fold domains"/>
    <property type="match status" value="1"/>
</dbReference>
<evidence type="ECO:0000256" key="2">
    <source>
        <dbReference type="ARBA" id="ARBA00023002"/>
    </source>
</evidence>
<dbReference type="Proteomes" id="UP001500236">
    <property type="component" value="Unassembled WGS sequence"/>
</dbReference>
<sequence>MARILITGSTDGLGRIAAEHLQAAGHHVTVHARDDHRRASLRPLVDDGASAVVGDLADREQVRDIVAQAEELGGFDAVIHNAGVLRGAHLLPVNVVAPYLLTALLPRPRRLIILSSGLHHGGHPALEGLDWAGEQETATYADTKLMATGLAAAVERRWPETASHAVDPGWVPTRMGGASATGDLREGTRTQEWLAVTADAAADVGGYWHHRRREEPHAAVHDEQFQGQLLAALAQHTGVTLA</sequence>
<comment type="similarity">
    <text evidence="1">Belongs to the short-chain dehydrogenases/reductases (SDR) family.</text>
</comment>
<dbReference type="PRINTS" id="PR00081">
    <property type="entry name" value="GDHRDH"/>
</dbReference>